<organism evidence="3 4">
    <name type="scientific">Telmatocola sphagniphila</name>
    <dbReference type="NCBI Taxonomy" id="1123043"/>
    <lineage>
        <taxon>Bacteria</taxon>
        <taxon>Pseudomonadati</taxon>
        <taxon>Planctomycetota</taxon>
        <taxon>Planctomycetia</taxon>
        <taxon>Gemmatales</taxon>
        <taxon>Gemmataceae</taxon>
    </lineage>
</organism>
<keyword evidence="1" id="KW-0472">Membrane</keyword>
<dbReference type="NCBIfam" id="TIGR02532">
    <property type="entry name" value="IV_pilin_GFxxxE"/>
    <property type="match status" value="1"/>
</dbReference>
<dbReference type="Gene3D" id="3.30.700.10">
    <property type="entry name" value="Glycoprotein, Type 4 Pilin"/>
    <property type="match status" value="1"/>
</dbReference>
<dbReference type="InterPro" id="IPR027558">
    <property type="entry name" value="Pre_pil_HX9DG_C"/>
</dbReference>
<dbReference type="PANTHER" id="PTHR30093">
    <property type="entry name" value="GENERAL SECRETION PATHWAY PROTEIN G"/>
    <property type="match status" value="1"/>
</dbReference>
<dbReference type="AlphaFoldDB" id="A0A8E6B8G9"/>
<keyword evidence="1" id="KW-1133">Transmembrane helix</keyword>
<accession>A0A8E6B8G9</accession>
<evidence type="ECO:0000256" key="1">
    <source>
        <dbReference type="SAM" id="Phobius"/>
    </source>
</evidence>
<name>A0A8E6B8G9_9BACT</name>
<evidence type="ECO:0000313" key="3">
    <source>
        <dbReference type="EMBL" id="QVL33204.1"/>
    </source>
</evidence>
<dbReference type="SUPFAM" id="SSF54523">
    <property type="entry name" value="Pili subunits"/>
    <property type="match status" value="1"/>
</dbReference>
<keyword evidence="4" id="KW-1185">Reference proteome</keyword>
<gene>
    <name evidence="3" type="ORF">KIH39_04610</name>
</gene>
<dbReference type="NCBIfam" id="TIGR04294">
    <property type="entry name" value="pre_pil_HX9DG"/>
    <property type="match status" value="1"/>
</dbReference>
<dbReference type="Pfam" id="PF07596">
    <property type="entry name" value="SBP_bac_10"/>
    <property type="match status" value="1"/>
</dbReference>
<proteinExistence type="predicted"/>
<feature type="domain" description="DUF1559" evidence="2">
    <location>
        <begin position="38"/>
        <end position="347"/>
    </location>
</feature>
<sequence length="368" mass="39462">MISRNKRRVPPAAFTLIELLVVIAIIAILIGLLLPAVQKVRESAARMKCQSNMRQFGLACHNYELTFGYLPTLYGSSNELSWTTPLLPFIEQGNLFSQYSATCTAQGGTLYNYAWHHQALNSVITTRLPVAECPSNPTSDVFTAICPSSSFSDTNNPVGGGWQFTAARVDYYALSGASATYFAILNHFDSSTPLAGSSDLSGILGPQQSYSATSQPKRYTLIGATDGLSNTILFSEMGGRPWMYVAGGNKLSFANFPSYAISASLNDPTNDIALSYGFGAWAQNNNFGAGIFSSDGMKQWNASTFPSSLGDACVINCSNFRGMYSFHTGGAQVCLGDGSVRFLTKNISLSTMAALLTARYGDIPGPLD</sequence>
<reference evidence="3" key="1">
    <citation type="submission" date="2021-05" db="EMBL/GenBank/DDBJ databases">
        <title>Complete genome sequence of the cellulolytic planctomycete Telmatocola sphagniphila SP2T and characterization of the first cellulase from planctomycetes.</title>
        <authorList>
            <person name="Rakitin A.L."/>
            <person name="Beletsky A.V."/>
            <person name="Naumoff D.G."/>
            <person name="Kulichevskaya I.S."/>
            <person name="Mardanov A.V."/>
            <person name="Ravin N.V."/>
            <person name="Dedysh S.N."/>
        </authorList>
    </citation>
    <scope>NUCLEOTIDE SEQUENCE</scope>
    <source>
        <strain evidence="3">SP2T</strain>
    </source>
</reference>
<dbReference type="InterPro" id="IPR045584">
    <property type="entry name" value="Pilin-like"/>
</dbReference>
<feature type="transmembrane region" description="Helical" evidence="1">
    <location>
        <begin position="12"/>
        <end position="34"/>
    </location>
</feature>
<dbReference type="Pfam" id="PF07963">
    <property type="entry name" value="N_methyl"/>
    <property type="match status" value="1"/>
</dbReference>
<dbReference type="Proteomes" id="UP000676194">
    <property type="component" value="Chromosome"/>
</dbReference>
<dbReference type="KEGG" id="tsph:KIH39_04610"/>
<dbReference type="InterPro" id="IPR012902">
    <property type="entry name" value="N_methyl_site"/>
</dbReference>
<keyword evidence="1" id="KW-0812">Transmembrane</keyword>
<dbReference type="InterPro" id="IPR011453">
    <property type="entry name" value="DUF1559"/>
</dbReference>
<protein>
    <submittedName>
        <fullName evidence="3">DUF1559 domain-containing protein</fullName>
    </submittedName>
</protein>
<dbReference type="RefSeq" id="WP_213498094.1">
    <property type="nucleotide sequence ID" value="NZ_CP074694.1"/>
</dbReference>
<dbReference type="EMBL" id="CP074694">
    <property type="protein sequence ID" value="QVL33204.1"/>
    <property type="molecule type" value="Genomic_DNA"/>
</dbReference>
<evidence type="ECO:0000259" key="2">
    <source>
        <dbReference type="Pfam" id="PF07596"/>
    </source>
</evidence>
<evidence type="ECO:0000313" key="4">
    <source>
        <dbReference type="Proteomes" id="UP000676194"/>
    </source>
</evidence>
<dbReference type="PANTHER" id="PTHR30093:SF2">
    <property type="entry name" value="TYPE II SECRETION SYSTEM PROTEIN H"/>
    <property type="match status" value="1"/>
</dbReference>